<evidence type="ECO:0000313" key="2">
    <source>
        <dbReference type="EMBL" id="KAK3393551.1"/>
    </source>
</evidence>
<dbReference type="AlphaFoldDB" id="A0AAE0P568"/>
<keyword evidence="1" id="KW-1133">Transmembrane helix</keyword>
<dbReference type="Proteomes" id="UP001285441">
    <property type="component" value="Unassembled WGS sequence"/>
</dbReference>
<protein>
    <recommendedName>
        <fullName evidence="4">Transmembrane protein</fullName>
    </recommendedName>
</protein>
<organism evidence="2 3">
    <name type="scientific">Podospora didyma</name>
    <dbReference type="NCBI Taxonomy" id="330526"/>
    <lineage>
        <taxon>Eukaryota</taxon>
        <taxon>Fungi</taxon>
        <taxon>Dikarya</taxon>
        <taxon>Ascomycota</taxon>
        <taxon>Pezizomycotina</taxon>
        <taxon>Sordariomycetes</taxon>
        <taxon>Sordariomycetidae</taxon>
        <taxon>Sordariales</taxon>
        <taxon>Podosporaceae</taxon>
        <taxon>Podospora</taxon>
    </lineage>
</organism>
<reference evidence="2" key="2">
    <citation type="submission" date="2023-06" db="EMBL/GenBank/DDBJ databases">
        <authorList>
            <consortium name="Lawrence Berkeley National Laboratory"/>
            <person name="Haridas S."/>
            <person name="Hensen N."/>
            <person name="Bonometti L."/>
            <person name="Westerberg I."/>
            <person name="Brannstrom I.O."/>
            <person name="Guillou S."/>
            <person name="Cros-Aarteil S."/>
            <person name="Calhoun S."/>
            <person name="Kuo A."/>
            <person name="Mondo S."/>
            <person name="Pangilinan J."/>
            <person name="Riley R."/>
            <person name="LaButti K."/>
            <person name="Andreopoulos B."/>
            <person name="Lipzen A."/>
            <person name="Chen C."/>
            <person name="Yanf M."/>
            <person name="Daum C."/>
            <person name="Ng V."/>
            <person name="Clum A."/>
            <person name="Steindorff A."/>
            <person name="Ohm R."/>
            <person name="Martin F."/>
            <person name="Silar P."/>
            <person name="Natvig D."/>
            <person name="Lalanne C."/>
            <person name="Gautier V."/>
            <person name="Ament-velasquez S.L."/>
            <person name="Kruys A."/>
            <person name="Hutchinson M.I."/>
            <person name="Powell A.J."/>
            <person name="Barry K."/>
            <person name="Miller A.N."/>
            <person name="Grigoriev I.V."/>
            <person name="Debuchy R."/>
            <person name="Gladieux P."/>
            <person name="Thoren M.H."/>
            <person name="Johannesson H."/>
        </authorList>
    </citation>
    <scope>NUCLEOTIDE SEQUENCE</scope>
    <source>
        <strain evidence="2">CBS 232.78</strain>
    </source>
</reference>
<evidence type="ECO:0000256" key="1">
    <source>
        <dbReference type="SAM" id="Phobius"/>
    </source>
</evidence>
<dbReference type="EMBL" id="JAULSW010000001">
    <property type="protein sequence ID" value="KAK3393551.1"/>
    <property type="molecule type" value="Genomic_DNA"/>
</dbReference>
<reference evidence="2" key="1">
    <citation type="journal article" date="2023" name="Mol. Phylogenet. Evol.">
        <title>Genome-scale phylogeny and comparative genomics of the fungal order Sordariales.</title>
        <authorList>
            <person name="Hensen N."/>
            <person name="Bonometti L."/>
            <person name="Westerberg I."/>
            <person name="Brannstrom I.O."/>
            <person name="Guillou S."/>
            <person name="Cros-Aarteil S."/>
            <person name="Calhoun S."/>
            <person name="Haridas S."/>
            <person name="Kuo A."/>
            <person name="Mondo S."/>
            <person name="Pangilinan J."/>
            <person name="Riley R."/>
            <person name="LaButti K."/>
            <person name="Andreopoulos B."/>
            <person name="Lipzen A."/>
            <person name="Chen C."/>
            <person name="Yan M."/>
            <person name="Daum C."/>
            <person name="Ng V."/>
            <person name="Clum A."/>
            <person name="Steindorff A."/>
            <person name="Ohm R.A."/>
            <person name="Martin F."/>
            <person name="Silar P."/>
            <person name="Natvig D.O."/>
            <person name="Lalanne C."/>
            <person name="Gautier V."/>
            <person name="Ament-Velasquez S.L."/>
            <person name="Kruys A."/>
            <person name="Hutchinson M.I."/>
            <person name="Powell A.J."/>
            <person name="Barry K."/>
            <person name="Miller A.N."/>
            <person name="Grigoriev I.V."/>
            <person name="Debuchy R."/>
            <person name="Gladieux P."/>
            <person name="Hiltunen Thoren M."/>
            <person name="Johannesson H."/>
        </authorList>
    </citation>
    <scope>NUCLEOTIDE SEQUENCE</scope>
    <source>
        <strain evidence="2">CBS 232.78</strain>
    </source>
</reference>
<sequence>MEIDDRDGTKRRNGTGWSLSSLVFGFWNGVFFSFLIGFLFHIALPGAKRFSVFCSWGDEWSCLHFFWVLVLFFLCDSNAESRGLIDGYLCMYIYKDNLCGVVRASR</sequence>
<keyword evidence="1" id="KW-0812">Transmembrane</keyword>
<keyword evidence="1" id="KW-0472">Membrane</keyword>
<evidence type="ECO:0000313" key="3">
    <source>
        <dbReference type="Proteomes" id="UP001285441"/>
    </source>
</evidence>
<accession>A0AAE0P568</accession>
<proteinExistence type="predicted"/>
<evidence type="ECO:0008006" key="4">
    <source>
        <dbReference type="Google" id="ProtNLM"/>
    </source>
</evidence>
<keyword evidence="3" id="KW-1185">Reference proteome</keyword>
<feature type="transmembrane region" description="Helical" evidence="1">
    <location>
        <begin position="21"/>
        <end position="44"/>
    </location>
</feature>
<gene>
    <name evidence="2" type="ORF">B0H63DRAFT_19529</name>
</gene>
<name>A0AAE0P568_9PEZI</name>
<feature type="transmembrane region" description="Helical" evidence="1">
    <location>
        <begin position="50"/>
        <end position="74"/>
    </location>
</feature>
<comment type="caution">
    <text evidence="2">The sequence shown here is derived from an EMBL/GenBank/DDBJ whole genome shotgun (WGS) entry which is preliminary data.</text>
</comment>